<dbReference type="Pfam" id="PF00025">
    <property type="entry name" value="Arf"/>
    <property type="match status" value="1"/>
</dbReference>
<comment type="subcellular location">
    <subcellularLocation>
        <location evidence="1">Cytoplasm</location>
        <location evidence="1">Cytoskeleton</location>
        <location evidence="1">Microtubule organizing center</location>
        <location evidence="1">Centrosome</location>
    </subcellularLocation>
</comment>
<evidence type="ECO:0000256" key="10">
    <source>
        <dbReference type="SAM" id="MobiDB-lite"/>
    </source>
</evidence>
<reference evidence="11" key="1">
    <citation type="submission" date="2023-09" db="UniProtKB">
        <authorList>
            <consortium name="Ensembl"/>
        </authorList>
    </citation>
    <scope>IDENTIFICATION</scope>
</reference>
<keyword evidence="6" id="KW-0449">Lipoprotein</keyword>
<dbReference type="Ensembl" id="ENSBMST00010013650.1">
    <property type="protein sequence ID" value="ENSBMSP00010012271.1"/>
    <property type="gene ID" value="ENSBMSG00010009011.1"/>
</dbReference>
<dbReference type="InterPro" id="IPR027417">
    <property type="entry name" value="P-loop_NTPase"/>
</dbReference>
<dbReference type="SMART" id="SM00178">
    <property type="entry name" value="SAR"/>
    <property type="match status" value="1"/>
</dbReference>
<feature type="binding site" evidence="9">
    <location>
        <position position="30"/>
    </location>
    <ligand>
        <name>Mg(2+)</name>
        <dbReference type="ChEBI" id="CHEBI:18420"/>
    </ligand>
</feature>
<dbReference type="PRINTS" id="PR00328">
    <property type="entry name" value="SAR1GTPBP"/>
</dbReference>
<dbReference type="CDD" id="cd04154">
    <property type="entry name" value="Arl2"/>
    <property type="match status" value="1"/>
</dbReference>
<evidence type="ECO:0000256" key="5">
    <source>
        <dbReference type="ARBA" id="ARBA00023134"/>
    </source>
</evidence>
<evidence type="ECO:0000256" key="6">
    <source>
        <dbReference type="ARBA" id="ARBA00023288"/>
    </source>
</evidence>
<feature type="compositionally biased region" description="Basic and acidic residues" evidence="10">
    <location>
        <begin position="180"/>
        <end position="190"/>
    </location>
</feature>
<organism evidence="11">
    <name type="scientific">Balaenoptera musculus</name>
    <name type="common">Blue whale</name>
    <dbReference type="NCBI Taxonomy" id="9771"/>
    <lineage>
        <taxon>Eukaryota</taxon>
        <taxon>Metazoa</taxon>
        <taxon>Chordata</taxon>
        <taxon>Craniata</taxon>
        <taxon>Vertebrata</taxon>
        <taxon>Euteleostomi</taxon>
        <taxon>Mammalia</taxon>
        <taxon>Eutheria</taxon>
        <taxon>Laurasiatheria</taxon>
        <taxon>Artiodactyla</taxon>
        <taxon>Whippomorpha</taxon>
        <taxon>Cetacea</taxon>
        <taxon>Mysticeti</taxon>
        <taxon>Balaenopteridae</taxon>
        <taxon>Balaenoptera</taxon>
    </lineage>
</organism>
<dbReference type="GO" id="GO:0003924">
    <property type="term" value="F:GTPase activity"/>
    <property type="evidence" value="ECO:0007669"/>
    <property type="project" value="InterPro"/>
</dbReference>
<keyword evidence="5 8" id="KW-0342">GTP-binding</keyword>
<dbReference type="GeneTree" id="ENSGT00940000160125"/>
<dbReference type="AlphaFoldDB" id="A0A8C0CVX4"/>
<dbReference type="PANTHER" id="PTHR45697">
    <property type="entry name" value="ADP-RIBOSYLATION FACTOR-LIKE PROTEIN 2-RELATED"/>
    <property type="match status" value="1"/>
</dbReference>
<dbReference type="FunFam" id="3.40.50.300:FF:000393">
    <property type="entry name" value="ADP-ribosylation factor-like 2, arl2"/>
    <property type="match status" value="1"/>
</dbReference>
<dbReference type="SMART" id="SM00177">
    <property type="entry name" value="ARF"/>
    <property type="match status" value="1"/>
</dbReference>
<dbReference type="InterPro" id="IPR044612">
    <property type="entry name" value="ARL2/3"/>
</dbReference>
<feature type="binding site" evidence="9">
    <location>
        <position position="47"/>
    </location>
    <ligand>
        <name>Mg(2+)</name>
        <dbReference type="ChEBI" id="CHEBI:18420"/>
    </ligand>
</feature>
<evidence type="ECO:0000256" key="2">
    <source>
        <dbReference type="ARBA" id="ARBA00010290"/>
    </source>
</evidence>
<keyword evidence="9" id="KW-0479">Metal-binding</keyword>
<feature type="region of interest" description="Disordered" evidence="10">
    <location>
        <begin position="180"/>
        <end position="214"/>
    </location>
</feature>
<dbReference type="GO" id="GO:0005813">
    <property type="term" value="C:centrosome"/>
    <property type="evidence" value="ECO:0007669"/>
    <property type="project" value="UniProtKB-SubCell"/>
</dbReference>
<dbReference type="PROSITE" id="PS51417">
    <property type="entry name" value="ARF"/>
    <property type="match status" value="1"/>
</dbReference>
<protein>
    <recommendedName>
        <fullName evidence="7">ADP-ribosylation factor-like protein 2</fullName>
    </recommendedName>
</protein>
<proteinExistence type="inferred from homology"/>
<dbReference type="GO" id="GO:0046872">
    <property type="term" value="F:metal ion binding"/>
    <property type="evidence" value="ECO:0007669"/>
    <property type="project" value="UniProtKB-KW"/>
</dbReference>
<dbReference type="NCBIfam" id="TIGR00231">
    <property type="entry name" value="small_GTP"/>
    <property type="match status" value="1"/>
</dbReference>
<accession>A0A8C0CVX4</accession>
<comment type="similarity">
    <text evidence="2">Belongs to the small GTPase superfamily. Arf family.</text>
</comment>
<keyword evidence="9" id="KW-0460">Magnesium</keyword>
<feature type="binding site" evidence="8">
    <location>
        <begin position="125"/>
        <end position="128"/>
    </location>
    <ligand>
        <name>GTP</name>
        <dbReference type="ChEBI" id="CHEBI:37565"/>
    </ligand>
</feature>
<evidence type="ECO:0000256" key="4">
    <source>
        <dbReference type="ARBA" id="ARBA00022741"/>
    </source>
</evidence>
<dbReference type="Gene3D" id="3.40.50.300">
    <property type="entry name" value="P-loop containing nucleotide triphosphate hydrolases"/>
    <property type="match status" value="1"/>
</dbReference>
<evidence type="ECO:0000256" key="7">
    <source>
        <dbReference type="ARBA" id="ARBA00026198"/>
    </source>
</evidence>
<dbReference type="GO" id="GO:0005525">
    <property type="term" value="F:GTP binding"/>
    <property type="evidence" value="ECO:0007669"/>
    <property type="project" value="UniProtKB-KW"/>
</dbReference>
<evidence type="ECO:0000256" key="8">
    <source>
        <dbReference type="PIRSR" id="PIRSR606689-1"/>
    </source>
</evidence>
<keyword evidence="3" id="KW-0519">Myristate</keyword>
<dbReference type="SUPFAM" id="SSF52540">
    <property type="entry name" value="P-loop containing nucleoside triphosphate hydrolases"/>
    <property type="match status" value="1"/>
</dbReference>
<name>A0A8C0CVX4_BALMU</name>
<feature type="binding site" evidence="8">
    <location>
        <position position="69"/>
    </location>
    <ligand>
        <name>GTP</name>
        <dbReference type="ChEBI" id="CHEBI:37565"/>
    </ligand>
</feature>
<gene>
    <name evidence="11" type="primary">SNX15</name>
</gene>
<evidence type="ECO:0000256" key="1">
    <source>
        <dbReference type="ARBA" id="ARBA00004300"/>
    </source>
</evidence>
<dbReference type="InterPro" id="IPR006689">
    <property type="entry name" value="Small_GTPase_ARF/SAR"/>
</dbReference>
<dbReference type="InterPro" id="IPR045873">
    <property type="entry name" value="Arl2"/>
</dbReference>
<keyword evidence="4 8" id="KW-0547">Nucleotide-binding</keyword>
<evidence type="ECO:0000256" key="9">
    <source>
        <dbReference type="PIRSR" id="PIRSR606689-2"/>
    </source>
</evidence>
<evidence type="ECO:0000256" key="3">
    <source>
        <dbReference type="ARBA" id="ARBA00022707"/>
    </source>
</evidence>
<dbReference type="InterPro" id="IPR005225">
    <property type="entry name" value="Small_GTP-bd"/>
</dbReference>
<sequence>MGLLTILKKMKQKERELRLLMLGLDNAGKTTILKKFNGEDIDTISPTLGFNIKTLEHRGFKLNIWDVGGQKSLRSYWRNYFESTDGLIWVVDSADRQRMQDCQRELQNLLVEERLAGATLLIFANKQDLPGALSSNAIREALDLLFNCGSTEEASSSPGRGPLTEAELALFDPFSKEGLGKGKKGLEGKGKSGVTMADEPATGKRASRYSALPQPSPLGYPVPRCLGRSLSRLLKGSSHKTFPWPTDKLLNPCPHQAWKCTSLRCCLLPLPHFVGTSSQPFTIGILQARSRRSSLSLSTYTRLLSSSTRASQELFRLLLH</sequence>
<feature type="binding site" evidence="8">
    <location>
        <begin position="23"/>
        <end position="30"/>
    </location>
    <ligand>
        <name>GTP</name>
        <dbReference type="ChEBI" id="CHEBI:37565"/>
    </ligand>
</feature>
<evidence type="ECO:0000313" key="11">
    <source>
        <dbReference type="Ensembl" id="ENSBMSP00010012271.1"/>
    </source>
</evidence>